<accession>A0A2H9RCR4</accession>
<reference evidence="3" key="1">
    <citation type="submission" date="2017-09" db="EMBL/GenBank/DDBJ databases">
        <title>Depth-based differentiation of microbial function through sediment-hosted aquifers and enrichment of novel symbionts in the deep terrestrial subsurface.</title>
        <authorList>
            <person name="Probst A.J."/>
            <person name="Ladd B."/>
            <person name="Jarett J.K."/>
            <person name="Geller-Mcgrath D.E."/>
            <person name="Sieber C.M.K."/>
            <person name="Emerson J.B."/>
            <person name="Anantharaman K."/>
            <person name="Thomas B.C."/>
            <person name="Malmstrom R."/>
            <person name="Stieglmeier M."/>
            <person name="Klingl A."/>
            <person name="Woyke T."/>
            <person name="Ryan C.M."/>
            <person name="Banfield J.F."/>
        </authorList>
    </citation>
    <scope>NUCLEOTIDE SEQUENCE [LARGE SCALE GENOMIC DNA]</scope>
</reference>
<gene>
    <name evidence="2" type="ORF">CO072_01720</name>
</gene>
<evidence type="ECO:0000313" key="2">
    <source>
        <dbReference type="EMBL" id="PJC01250.1"/>
    </source>
</evidence>
<proteinExistence type="predicted"/>
<name>A0A2H9RCR4_HUBC1</name>
<comment type="caution">
    <text evidence="2">The sequence shown here is derived from an EMBL/GenBank/DDBJ whole genome shotgun (WGS) entry which is preliminary data.</text>
</comment>
<sequence length="229" mass="25426">MQYEKIVKLLIGVLALVVIIYLTFMFFTQAGGKTKWVLYQDEEETIPHVSDAVINYQCISKIELCAATGGGAAFEQCNGIELAKTCGILCEKYCKQKGKAQKPSCASWQNLKKYACKKDDLYSVSIILSAKTDNKNNKQIITKNNENTDKLNILSFGVVGSDDTNITIILNNKANVLDFNNSYAIYVSKNKINVMQLGEMKSENGKYLISTSCLLKQSTSNMENMCACT</sequence>
<organism evidence="2 3">
    <name type="scientific">Huberarchaeum crystalense</name>
    <dbReference type="NCBI Taxonomy" id="2014257"/>
    <lineage>
        <taxon>Archaea</taxon>
        <taxon>Candidatus Huberarchaeota</taxon>
        <taxon>Candidatus Huberarchaeia</taxon>
        <taxon>Candidatus Huberarchaeales</taxon>
        <taxon>Candidatus Huberarchaeaceae</taxon>
        <taxon>Candidatus Huberarchaeum</taxon>
    </lineage>
</organism>
<dbReference type="AlphaFoldDB" id="A0A2H9RCR4"/>
<evidence type="ECO:0000313" key="3">
    <source>
        <dbReference type="Proteomes" id="UP000231232"/>
    </source>
</evidence>
<dbReference type="EMBL" id="PFSX01000046">
    <property type="protein sequence ID" value="PJC01250.1"/>
    <property type="molecule type" value="Genomic_DNA"/>
</dbReference>
<keyword evidence="1" id="KW-1133">Transmembrane helix</keyword>
<dbReference type="Proteomes" id="UP000231232">
    <property type="component" value="Unassembled WGS sequence"/>
</dbReference>
<keyword evidence="1" id="KW-0812">Transmembrane</keyword>
<protein>
    <submittedName>
        <fullName evidence="2">Uncharacterized protein</fullName>
    </submittedName>
</protein>
<feature type="transmembrane region" description="Helical" evidence="1">
    <location>
        <begin position="6"/>
        <end position="27"/>
    </location>
</feature>
<keyword evidence="1" id="KW-0472">Membrane</keyword>
<evidence type="ECO:0000256" key="1">
    <source>
        <dbReference type="SAM" id="Phobius"/>
    </source>
</evidence>